<dbReference type="FunFam" id="3.40.1390.30:FF:000001">
    <property type="entry name" value="GTP cyclohydrolase 1 type 2"/>
    <property type="match status" value="1"/>
</dbReference>
<feature type="binding site" evidence="5">
    <location>
        <position position="129"/>
    </location>
    <ligand>
        <name>a divalent metal cation</name>
        <dbReference type="ChEBI" id="CHEBI:60240"/>
        <label>1</label>
    </ligand>
</feature>
<dbReference type="AlphaFoldDB" id="A0A0V8RTE5"/>
<dbReference type="GO" id="GO:0046872">
    <property type="term" value="F:metal ion binding"/>
    <property type="evidence" value="ECO:0007669"/>
    <property type="project" value="UniProtKB-KW"/>
</dbReference>
<protein>
    <recommendedName>
        <fullName evidence="3">GTP cyclohydrolase 1 type 2 homolog</fullName>
    </recommendedName>
</protein>
<feature type="binding site" evidence="5">
    <location>
        <position position="91"/>
    </location>
    <ligand>
        <name>a divalent metal cation</name>
        <dbReference type="ChEBI" id="CHEBI:60240"/>
        <label>1</label>
    </ligand>
</feature>
<dbReference type="Proteomes" id="UP000054686">
    <property type="component" value="Unassembled WGS sequence"/>
</dbReference>
<comment type="similarity">
    <text evidence="1">Belongs to the GTP cyclohydrolase I type 2/NIF3 family.</text>
</comment>
<organism evidence="6 7">
    <name type="scientific">Schaalia odontolytica</name>
    <dbReference type="NCBI Taxonomy" id="1660"/>
    <lineage>
        <taxon>Bacteria</taxon>
        <taxon>Bacillati</taxon>
        <taxon>Actinomycetota</taxon>
        <taxon>Actinomycetes</taxon>
        <taxon>Actinomycetales</taxon>
        <taxon>Actinomycetaceae</taxon>
        <taxon>Schaalia</taxon>
    </lineage>
</organism>
<dbReference type="NCBIfam" id="TIGR00486">
    <property type="entry name" value="YbgI_SA1388"/>
    <property type="match status" value="1"/>
</dbReference>
<proteinExistence type="inferred from homology"/>
<reference evidence="6 7" key="1">
    <citation type="submission" date="2015-10" db="EMBL/GenBank/DDBJ databases">
        <title>Draft Genome of Actinomyces odontolyticus subsp. actinosynbacter strain XH001.</title>
        <authorList>
            <person name="Mclean J.S."/>
            <person name="He X."/>
        </authorList>
    </citation>
    <scope>NUCLEOTIDE SEQUENCE [LARGE SCALE GENOMIC DNA]</scope>
    <source>
        <strain evidence="6 7">XH001</strain>
    </source>
</reference>
<dbReference type="PANTHER" id="PTHR13799">
    <property type="entry name" value="NGG1 INTERACTING FACTOR 3"/>
    <property type="match status" value="1"/>
</dbReference>
<dbReference type="GO" id="GO:0005737">
    <property type="term" value="C:cytoplasm"/>
    <property type="evidence" value="ECO:0007669"/>
    <property type="project" value="TreeGrafter"/>
</dbReference>
<evidence type="ECO:0000256" key="2">
    <source>
        <dbReference type="ARBA" id="ARBA00011643"/>
    </source>
</evidence>
<comment type="caution">
    <text evidence="6">The sequence shown here is derived from an EMBL/GenBank/DDBJ whole genome shotgun (WGS) entry which is preliminary data.</text>
</comment>
<feature type="binding site" evidence="5">
    <location>
        <position position="259"/>
    </location>
    <ligand>
        <name>a divalent metal cation</name>
        <dbReference type="ChEBI" id="CHEBI:60240"/>
        <label>1</label>
    </ligand>
</feature>
<dbReference type="InterPro" id="IPR036069">
    <property type="entry name" value="DUF34/NIF3_sf"/>
</dbReference>
<evidence type="ECO:0000256" key="4">
    <source>
        <dbReference type="ARBA" id="ARBA00022723"/>
    </source>
</evidence>
<evidence type="ECO:0000256" key="5">
    <source>
        <dbReference type="PIRSR" id="PIRSR602678-1"/>
    </source>
</evidence>
<accession>A0A0V8RTE5</accession>
<dbReference type="RefSeq" id="WP_060567132.1">
    <property type="nucleotide sequence ID" value="NZ_CP040006.1"/>
</dbReference>
<sequence length="304" mass="31374">MQSSSHLNGPTTAVDTSTSNWTVGDVMALMESWYPAATAQSWDRVGLIVGDPAAPVRSILLALDPTAAIADQAVAGPSGDEQSFDMVITHHPLLLRGASFLPVTDPKGGVVTTLIRSGIALFNAHTNADVACDGVATALADLIGLRDTVPLEPCGTDAEGHEIGLGRVGTVTETTLGAFADHVASVLPAGPTGLFVGGDENATVRRVAVLGGAGDSALEAARAAGVDVYLTADLRHHPASEHLEGGAPALLCGSHWATESPWLPVLARKIREAARAADVELRVEVSTIVTEPWTSHRVTQGELA</sequence>
<feature type="binding site" evidence="5">
    <location>
        <position position="255"/>
    </location>
    <ligand>
        <name>a divalent metal cation</name>
        <dbReference type="ChEBI" id="CHEBI:60240"/>
        <label>1</label>
    </ligand>
</feature>
<dbReference type="OrthoDB" id="9795763at2"/>
<dbReference type="Pfam" id="PF01784">
    <property type="entry name" value="DUF34_NIF3"/>
    <property type="match status" value="1"/>
</dbReference>
<evidence type="ECO:0000256" key="1">
    <source>
        <dbReference type="ARBA" id="ARBA00006964"/>
    </source>
</evidence>
<dbReference type="PANTHER" id="PTHR13799:SF14">
    <property type="entry name" value="GTP CYCLOHYDROLASE 1 TYPE 2 HOMOLOG"/>
    <property type="match status" value="1"/>
</dbReference>
<keyword evidence="4 5" id="KW-0479">Metal-binding</keyword>
<dbReference type="InterPro" id="IPR002678">
    <property type="entry name" value="DUF34/NIF3"/>
</dbReference>
<feature type="binding site" evidence="5">
    <location>
        <position position="90"/>
    </location>
    <ligand>
        <name>a divalent metal cation</name>
        <dbReference type="ChEBI" id="CHEBI:60240"/>
        <label>1</label>
    </ligand>
</feature>
<gene>
    <name evidence="6" type="ORF">APY09_07285</name>
</gene>
<dbReference type="EMBL" id="LLVT01000002">
    <property type="protein sequence ID" value="KSW11250.1"/>
    <property type="molecule type" value="Genomic_DNA"/>
</dbReference>
<evidence type="ECO:0000256" key="3">
    <source>
        <dbReference type="ARBA" id="ARBA00022112"/>
    </source>
</evidence>
<comment type="subunit">
    <text evidence="2">Homohexamer.</text>
</comment>
<evidence type="ECO:0000313" key="6">
    <source>
        <dbReference type="EMBL" id="KSW11250.1"/>
    </source>
</evidence>
<dbReference type="SUPFAM" id="SSF102705">
    <property type="entry name" value="NIF3 (NGG1p interacting factor 3)-like"/>
    <property type="match status" value="1"/>
</dbReference>
<name>A0A0V8RTE5_9ACTO</name>
<dbReference type="Gene3D" id="3.40.1390.30">
    <property type="entry name" value="NIF3 (NGG1p interacting factor 3)-like"/>
    <property type="match status" value="2"/>
</dbReference>
<evidence type="ECO:0000313" key="7">
    <source>
        <dbReference type="Proteomes" id="UP000054686"/>
    </source>
</evidence>